<gene>
    <name evidence="1" type="ORF">V4D31_00455</name>
</gene>
<name>A0AAU8H1H2_9BACT</name>
<accession>A0AAU8H1H2</accession>
<dbReference type="EMBL" id="CP144374">
    <property type="protein sequence ID" value="XCH48640.1"/>
    <property type="molecule type" value="Genomic_DNA"/>
</dbReference>
<organism evidence="1">
    <name type="scientific">Thermodesulfovibrio obliviosus</name>
    <dbReference type="NCBI Taxonomy" id="3118332"/>
    <lineage>
        <taxon>Bacteria</taxon>
        <taxon>Pseudomonadati</taxon>
        <taxon>Nitrospirota</taxon>
        <taxon>Thermodesulfovibrionia</taxon>
        <taxon>Thermodesulfovibrionales</taxon>
        <taxon>Thermodesulfovibrionaceae</taxon>
        <taxon>Thermodesulfovibrio</taxon>
    </lineage>
</organism>
<protein>
    <recommendedName>
        <fullName evidence="2">Lipoprotein</fullName>
    </recommendedName>
</protein>
<dbReference type="RefSeq" id="WP_353686282.1">
    <property type="nucleotide sequence ID" value="NZ_CP144374.1"/>
</dbReference>
<evidence type="ECO:0000313" key="1">
    <source>
        <dbReference type="EMBL" id="XCH48640.1"/>
    </source>
</evidence>
<evidence type="ECO:0008006" key="2">
    <source>
        <dbReference type="Google" id="ProtNLM"/>
    </source>
</evidence>
<reference evidence="1" key="1">
    <citation type="submission" date="2024-01" db="EMBL/GenBank/DDBJ databases">
        <title>The first autotrophic representatives of the genus Thermodesulfovibrio.</title>
        <authorList>
            <person name="Maltseva A.I."/>
            <person name="Elcheninov A.G."/>
            <person name="Kublanov I.V."/>
            <person name="Lebedinsky A.V."/>
            <person name="Frolov E.N."/>
        </authorList>
    </citation>
    <scope>NUCLEOTIDE SEQUENCE</scope>
    <source>
        <strain evidence="1">3462-1</strain>
    </source>
</reference>
<dbReference type="PROSITE" id="PS51257">
    <property type="entry name" value="PROKAR_LIPOPROTEIN"/>
    <property type="match status" value="1"/>
</dbReference>
<dbReference type="AlphaFoldDB" id="A0AAU8H1H2"/>
<proteinExistence type="predicted"/>
<dbReference type="KEGG" id="tob:V4D31_00455"/>
<sequence length="139" mass="15868">MRELKTISPKPIVLCSALIFLLAGCTQYVWKAPPGKGYFEATLDYQECQNYANTLYPQKPLPEPEISGYNCSGSSHGSTYYYSFGSSSSYSNYNLQCKPVYDYTKRNWAQIGENIKAIARDKAFRECMEGKGYRYEPKE</sequence>